<evidence type="ECO:0000256" key="1">
    <source>
        <dbReference type="ARBA" id="ARBA00005033"/>
    </source>
</evidence>
<dbReference type="InterPro" id="IPR000477">
    <property type="entry name" value="RT_dom"/>
</dbReference>
<dbReference type="InterPro" id="IPR015813">
    <property type="entry name" value="Pyrv/PenolPyrv_kinase-like_dom"/>
</dbReference>
<dbReference type="InterPro" id="IPR043502">
    <property type="entry name" value="DNA/RNA_pol_sf"/>
</dbReference>
<dbReference type="InterPro" id="IPR003700">
    <property type="entry name" value="Pantoate_hydroxy_MeTrfase"/>
</dbReference>
<gene>
    <name evidence="7" type="ORF">V6N11_018588</name>
</gene>
<comment type="pathway">
    <text evidence="1">Cofactor biosynthesis; (R)-pantothenate biosynthesis; (R)-pantoate from 3-methyl-2-oxobutanoate: step 1/2.</text>
</comment>
<dbReference type="Proteomes" id="UP001396334">
    <property type="component" value="Unassembled WGS sequence"/>
</dbReference>
<evidence type="ECO:0000256" key="3">
    <source>
        <dbReference type="ARBA" id="ARBA00012618"/>
    </source>
</evidence>
<dbReference type="PANTHER" id="PTHR31635:SF196">
    <property type="entry name" value="REVERSE TRANSCRIPTASE DOMAIN-CONTAINING PROTEIN-RELATED"/>
    <property type="match status" value="1"/>
</dbReference>
<dbReference type="SUPFAM" id="SSF56672">
    <property type="entry name" value="DNA/RNA polymerases"/>
    <property type="match status" value="1"/>
</dbReference>
<dbReference type="PROSITE" id="PS50878">
    <property type="entry name" value="RT_POL"/>
    <property type="match status" value="1"/>
</dbReference>
<evidence type="ECO:0000259" key="6">
    <source>
        <dbReference type="PROSITE" id="PS50878"/>
    </source>
</evidence>
<dbReference type="EMBL" id="JBBPBN010001029">
    <property type="protein sequence ID" value="KAK8480466.1"/>
    <property type="molecule type" value="Genomic_DNA"/>
</dbReference>
<comment type="caution">
    <text evidence="7">The sequence shown here is derived from an EMBL/GenBank/DDBJ whole genome shotgun (WGS) entry which is preliminary data.</text>
</comment>
<name>A0ABR1ZJJ1_9ROSI</name>
<feature type="domain" description="Reverse transcriptase" evidence="6">
    <location>
        <begin position="1"/>
        <end position="195"/>
    </location>
</feature>
<dbReference type="EC" id="2.1.2.11" evidence="3"/>
<comment type="similarity">
    <text evidence="2">Belongs to the PanB family.</text>
</comment>
<comment type="catalytic activity">
    <reaction evidence="5">
        <text>(6R)-5,10-methylene-5,6,7,8-tetrahydrofolate + 3-methyl-2-oxobutanoate + H2O = 2-dehydropantoate + (6S)-5,6,7,8-tetrahydrofolate</text>
        <dbReference type="Rhea" id="RHEA:11824"/>
        <dbReference type="ChEBI" id="CHEBI:11561"/>
        <dbReference type="ChEBI" id="CHEBI:11851"/>
        <dbReference type="ChEBI" id="CHEBI:15377"/>
        <dbReference type="ChEBI" id="CHEBI:15636"/>
        <dbReference type="ChEBI" id="CHEBI:57453"/>
        <dbReference type="EC" id="2.1.2.11"/>
    </reaction>
</comment>
<evidence type="ECO:0000256" key="2">
    <source>
        <dbReference type="ARBA" id="ARBA00008676"/>
    </source>
</evidence>
<protein>
    <recommendedName>
        <fullName evidence="3">3-methyl-2-oxobutanoate hydroxymethyltransferase</fullName>
        <ecNumber evidence="3">2.1.2.11</ecNumber>
    </recommendedName>
</protein>
<proteinExistence type="inferred from homology"/>
<dbReference type="PANTHER" id="PTHR31635">
    <property type="entry name" value="REVERSE TRANSCRIPTASE DOMAIN-CONTAINING PROTEIN-RELATED"/>
    <property type="match status" value="1"/>
</dbReference>
<keyword evidence="4" id="KW-0808">Transferase</keyword>
<keyword evidence="8" id="KW-1185">Reference proteome</keyword>
<dbReference type="Pfam" id="PF02548">
    <property type="entry name" value="Pantoate_transf"/>
    <property type="match status" value="1"/>
</dbReference>
<dbReference type="Gene3D" id="3.20.20.60">
    <property type="entry name" value="Phosphoenolpyruvate-binding domains"/>
    <property type="match status" value="1"/>
</dbReference>
<evidence type="ECO:0000256" key="5">
    <source>
        <dbReference type="ARBA" id="ARBA00049172"/>
    </source>
</evidence>
<dbReference type="SUPFAM" id="SSF51621">
    <property type="entry name" value="Phosphoenolpyruvate/pyruvate domain"/>
    <property type="match status" value="1"/>
</dbReference>
<reference evidence="7 8" key="1">
    <citation type="journal article" date="2024" name="G3 (Bethesda)">
        <title>Genome assembly of Hibiscus sabdariffa L. provides insights into metabolisms of medicinal natural products.</title>
        <authorList>
            <person name="Kim T."/>
        </authorList>
    </citation>
    <scope>NUCLEOTIDE SEQUENCE [LARGE SCALE GENOMIC DNA]</scope>
    <source>
        <strain evidence="7">TK-2024</strain>
        <tissue evidence="7">Old leaves</tissue>
    </source>
</reference>
<evidence type="ECO:0000256" key="4">
    <source>
        <dbReference type="ARBA" id="ARBA00022679"/>
    </source>
</evidence>
<dbReference type="InterPro" id="IPR040442">
    <property type="entry name" value="Pyrv_kinase-like_dom_sf"/>
</dbReference>
<evidence type="ECO:0000313" key="8">
    <source>
        <dbReference type="Proteomes" id="UP001396334"/>
    </source>
</evidence>
<organism evidence="7 8">
    <name type="scientific">Hibiscus sabdariffa</name>
    <name type="common">roselle</name>
    <dbReference type="NCBI Taxonomy" id="183260"/>
    <lineage>
        <taxon>Eukaryota</taxon>
        <taxon>Viridiplantae</taxon>
        <taxon>Streptophyta</taxon>
        <taxon>Embryophyta</taxon>
        <taxon>Tracheophyta</taxon>
        <taxon>Spermatophyta</taxon>
        <taxon>Magnoliopsida</taxon>
        <taxon>eudicotyledons</taxon>
        <taxon>Gunneridae</taxon>
        <taxon>Pentapetalae</taxon>
        <taxon>rosids</taxon>
        <taxon>malvids</taxon>
        <taxon>Malvales</taxon>
        <taxon>Malvaceae</taxon>
        <taxon>Malvoideae</taxon>
        <taxon>Hibiscus</taxon>
    </lineage>
</organism>
<dbReference type="Pfam" id="PF00078">
    <property type="entry name" value="RVT_1"/>
    <property type="match status" value="1"/>
</dbReference>
<evidence type="ECO:0000313" key="7">
    <source>
        <dbReference type="EMBL" id="KAK8480466.1"/>
    </source>
</evidence>
<sequence length="342" mass="37527">MSFIKGHSISKNTVINQEIVHSMSSKRGQGGWIAIKIDIQKAFDRLRWDFIENTLVDAGIPHYLIRIILHCITSSSLQVQWNGALGRAFQPPKGIRQGDPLSSYLFNLTTERLSHAISDSVVVGQWNAFKLAQNGSPISHLFFADDLILYAKADIENAATIDSILSTFGAHSSHLDNWLPGVGPLHSFAAPGITIDDDSCVNNVVLHNGSPWVVVRHKNVDAAVDSTYKTASVGGVIRDVQGQWLVGYFARLLQKHSGAWAVLLGLEVDRMRGSPFGKQWASTITLVTAYAMTTNRRFDMVGTDICPVGDYDSMVDHSHDTTLPISLEEMLLHCCTVASDAD</sequence>
<accession>A0ABR1ZJJ1</accession>